<dbReference type="PANTHER" id="PTHR46289">
    <property type="entry name" value="52 KDA REPRESSOR OF THE INHIBITOR OF THE PROTEIN KINASE-LIKE PROTEIN-RELATED"/>
    <property type="match status" value="1"/>
</dbReference>
<gene>
    <name evidence="1" type="ORF">MNOR_LOCUS27475</name>
</gene>
<reference evidence="1 2" key="1">
    <citation type="submission" date="2024-05" db="EMBL/GenBank/DDBJ databases">
        <authorList>
            <person name="Wallberg A."/>
        </authorList>
    </citation>
    <scope>NUCLEOTIDE SEQUENCE [LARGE SCALE GENOMIC DNA]</scope>
</reference>
<proteinExistence type="predicted"/>
<dbReference type="AlphaFoldDB" id="A0AAV2RTP0"/>
<protein>
    <recommendedName>
        <fullName evidence="3">Vitellogenin</fullName>
    </recommendedName>
</protein>
<dbReference type="InterPro" id="IPR052958">
    <property type="entry name" value="IFN-induced_PKR_regulator"/>
</dbReference>
<keyword evidence="2" id="KW-1185">Reference proteome</keyword>
<comment type="caution">
    <text evidence="1">The sequence shown here is derived from an EMBL/GenBank/DDBJ whole genome shotgun (WGS) entry which is preliminary data.</text>
</comment>
<sequence>TLREITIKLQLRDIDIRYAYSLVASVKNEINLLSTEVDDYYDLWYTEIKELADKIGTDETMRRVPKANIYRATHPAENPKIDFKRAIVIPFINEVKQQLSERFSESSVMAVQAFMSLMPLVIGQVKVKEIPDIVDQLSVYKPDVPRFQSLQNELQNWRGRWITCEEQPKTMIDALKSCSKHQYP</sequence>
<feature type="non-terminal residue" evidence="1">
    <location>
        <position position="184"/>
    </location>
</feature>
<accession>A0AAV2RTP0</accession>
<evidence type="ECO:0000313" key="1">
    <source>
        <dbReference type="EMBL" id="CAL4134786.1"/>
    </source>
</evidence>
<name>A0AAV2RTP0_MEGNR</name>
<evidence type="ECO:0000313" key="2">
    <source>
        <dbReference type="Proteomes" id="UP001497623"/>
    </source>
</evidence>
<feature type="non-terminal residue" evidence="1">
    <location>
        <position position="1"/>
    </location>
</feature>
<evidence type="ECO:0008006" key="3">
    <source>
        <dbReference type="Google" id="ProtNLM"/>
    </source>
</evidence>
<organism evidence="1 2">
    <name type="scientific">Meganyctiphanes norvegica</name>
    <name type="common">Northern krill</name>
    <name type="synonym">Thysanopoda norvegica</name>
    <dbReference type="NCBI Taxonomy" id="48144"/>
    <lineage>
        <taxon>Eukaryota</taxon>
        <taxon>Metazoa</taxon>
        <taxon>Ecdysozoa</taxon>
        <taxon>Arthropoda</taxon>
        <taxon>Crustacea</taxon>
        <taxon>Multicrustacea</taxon>
        <taxon>Malacostraca</taxon>
        <taxon>Eumalacostraca</taxon>
        <taxon>Eucarida</taxon>
        <taxon>Euphausiacea</taxon>
        <taxon>Euphausiidae</taxon>
        <taxon>Meganyctiphanes</taxon>
    </lineage>
</organism>
<dbReference type="Proteomes" id="UP001497623">
    <property type="component" value="Unassembled WGS sequence"/>
</dbReference>
<dbReference type="PANTHER" id="PTHR46289:SF17">
    <property type="entry name" value="HAT C-TERMINAL DIMERISATION DOMAIN-CONTAINING PROTEIN"/>
    <property type="match status" value="1"/>
</dbReference>
<dbReference type="EMBL" id="CAXKWB010028948">
    <property type="protein sequence ID" value="CAL4134786.1"/>
    <property type="molecule type" value="Genomic_DNA"/>
</dbReference>